<dbReference type="PANTHER" id="PTHR15549">
    <property type="entry name" value="PAIRED IMMUNOGLOBULIN-LIKE TYPE 2 RECEPTOR"/>
    <property type="match status" value="1"/>
</dbReference>
<evidence type="ECO:0000313" key="8">
    <source>
        <dbReference type="EMBL" id="EDQ90389.1"/>
    </source>
</evidence>
<accession>A9UVF2</accession>
<dbReference type="GeneID" id="5889702"/>
<reference evidence="8" key="1">
    <citation type="journal article" date="2008" name="Nature">
        <title>The genome of the choanoflagellate Monosiga brevicollis and the origin of metazoans.</title>
        <authorList>
            <consortium name="JGI Sequencing"/>
            <person name="King N."/>
            <person name="Westbrook M.J."/>
            <person name="Young S.L."/>
            <person name="Kuo A."/>
            <person name="Abedin M."/>
            <person name="Chapman J."/>
            <person name="Fairclough S."/>
            <person name="Hellsten U."/>
            <person name="Isogai Y."/>
            <person name="Letunic I."/>
            <person name="Marr M."/>
            <person name="Pincus D."/>
            <person name="Putnam N."/>
            <person name="Rokas A."/>
            <person name="Wright K.J."/>
            <person name="Zuzow R."/>
            <person name="Dirks W."/>
            <person name="Good M."/>
            <person name="Goodstein D."/>
            <person name="Lemons D."/>
            <person name="Li W."/>
            <person name="Lyons J.B."/>
            <person name="Morris A."/>
            <person name="Nichols S."/>
            <person name="Richter D.J."/>
            <person name="Salamov A."/>
            <person name="Bork P."/>
            <person name="Lim W.A."/>
            <person name="Manning G."/>
            <person name="Miller W.T."/>
            <person name="McGinnis W."/>
            <person name="Shapiro H."/>
            <person name="Tjian R."/>
            <person name="Grigoriev I.V."/>
            <person name="Rokhsar D."/>
        </authorList>
    </citation>
    <scope>NUCLEOTIDE SEQUENCE [LARGE SCALE GENOMIC DNA]</scope>
    <source>
        <strain evidence="8">MX1</strain>
    </source>
</reference>
<feature type="transmembrane region" description="Helical" evidence="6">
    <location>
        <begin position="483"/>
        <end position="504"/>
    </location>
</feature>
<dbReference type="SMART" id="SM00248">
    <property type="entry name" value="ANK"/>
    <property type="match status" value="3"/>
</dbReference>
<proteinExistence type="predicted"/>
<keyword evidence="3 6" id="KW-1133">Transmembrane helix</keyword>
<comment type="subcellular location">
    <subcellularLocation>
        <location evidence="1">Membrane</location>
        <topology evidence="1">Single-pass membrane protein</topology>
    </subcellularLocation>
</comment>
<dbReference type="EMBL" id="CH991547">
    <property type="protein sequence ID" value="EDQ90389.1"/>
    <property type="molecule type" value="Genomic_DNA"/>
</dbReference>
<feature type="region of interest" description="Disordered" evidence="5">
    <location>
        <begin position="397"/>
        <end position="473"/>
    </location>
</feature>
<dbReference type="AlphaFoldDB" id="A9UVF2"/>
<evidence type="ECO:0000256" key="5">
    <source>
        <dbReference type="SAM" id="MobiDB-lite"/>
    </source>
</evidence>
<evidence type="ECO:0000313" key="9">
    <source>
        <dbReference type="Proteomes" id="UP000001357"/>
    </source>
</evidence>
<name>A9UVF2_MONBE</name>
<feature type="chain" id="PRO_5002744752" evidence="7">
    <location>
        <begin position="27"/>
        <end position="811"/>
    </location>
</feature>
<feature type="compositionally biased region" description="Low complexity" evidence="5">
    <location>
        <begin position="397"/>
        <end position="471"/>
    </location>
</feature>
<evidence type="ECO:0000256" key="3">
    <source>
        <dbReference type="ARBA" id="ARBA00022989"/>
    </source>
</evidence>
<dbReference type="PANTHER" id="PTHR15549:SF6">
    <property type="entry name" value="MID2 DOMAIN-CONTAINING PROTEIN"/>
    <property type="match status" value="1"/>
</dbReference>
<evidence type="ECO:0000256" key="6">
    <source>
        <dbReference type="SAM" id="Phobius"/>
    </source>
</evidence>
<dbReference type="Pfam" id="PF12796">
    <property type="entry name" value="Ank_2"/>
    <property type="match status" value="1"/>
</dbReference>
<gene>
    <name evidence="8" type="ORF">MONBRDRAFT_24114</name>
</gene>
<dbReference type="SUPFAM" id="SSF48403">
    <property type="entry name" value="Ankyrin repeat"/>
    <property type="match status" value="1"/>
</dbReference>
<dbReference type="InterPro" id="IPR002110">
    <property type="entry name" value="Ankyrin_rpt"/>
</dbReference>
<dbReference type="InParanoid" id="A9UVF2"/>
<sequence length="811" mass="88981">MARTLRCQSGWDRMAMVLILATFAAGSTHTLPALDQLIGANYRALHSRQVLATIPETSGIMLISECGYDPLASCTPTGLTARRDLEDPRLSVTQADIVLRTASYIIWLSTKINGNASCFQPSSSNLTALPPFPAPDSTLRAAAASDAYLVATVGHCPDVQCQVDVIFLPMATLDTWIVLNEDKDELFGLQLALASTYLTNISGTSAASETRLFTTTLAHLGHDQGPEYLITQILFRADLSASPARTQMAGVLYVNASWSGLPFALLPQGALVLNKNSQWQILHAAQPWDAGNPLLDSSVQPVANDIWVVFYRASASLGERIWIYTASNQSLVATITTTEALEVVLVGDLLQLNFSDHGCGYLYYLSIPQMGYNRYRMTLSACQVSISWLPEPITTTPATSTPTTVPTTAPNSTTTTTSTTITTTPRTVSSVSTTTMVSSTHTTRSMRPTTTTTTTATASPWTSTASTTKPSRATKGLDTNTTIIIVISISVAAVLLAVILTLRWRRDRWQKLRHFFADSQEDENDHLLHKAELAADAGQDEEIAETVKHPNDEILAELDADLASITTSLSPSTSHPGSPAANDWLQQCMEHGAVDAVNEEGDPCVIVAVQHNNIQALQWLVEHNANLLQTDRLGRNVVTAACVHDNYKALKLLLDAELCIVGDGFLMRMFGCLCHSGRRDVVWDPFQLLCQMPDLRSLLHVLVTEQRADLMRALQHLNSDFLPLCLFHRADDGVTPWDLAMASHASEVVMAAERYKEALQRHNETEAQMVHFAARLDPMQIKRVRRAYVMRYVRARRLGRLYAARCFDDDA</sequence>
<dbReference type="Gene3D" id="1.25.40.20">
    <property type="entry name" value="Ankyrin repeat-containing domain"/>
    <property type="match status" value="1"/>
</dbReference>
<dbReference type="RefSeq" id="XP_001744440.1">
    <property type="nucleotide sequence ID" value="XM_001744388.1"/>
</dbReference>
<dbReference type="GO" id="GO:0071944">
    <property type="term" value="C:cell periphery"/>
    <property type="evidence" value="ECO:0007669"/>
    <property type="project" value="UniProtKB-ARBA"/>
</dbReference>
<keyword evidence="7" id="KW-0732">Signal</keyword>
<keyword evidence="9" id="KW-1185">Reference proteome</keyword>
<keyword evidence="2 6" id="KW-0812">Transmembrane</keyword>
<protein>
    <submittedName>
        <fullName evidence="8">Uncharacterized protein</fullName>
    </submittedName>
</protein>
<dbReference type="GO" id="GO:0016020">
    <property type="term" value="C:membrane"/>
    <property type="evidence" value="ECO:0007669"/>
    <property type="project" value="UniProtKB-SubCell"/>
</dbReference>
<keyword evidence="4 6" id="KW-0472">Membrane</keyword>
<dbReference type="Proteomes" id="UP000001357">
    <property type="component" value="Unassembled WGS sequence"/>
</dbReference>
<dbReference type="InterPro" id="IPR036770">
    <property type="entry name" value="Ankyrin_rpt-contain_sf"/>
</dbReference>
<evidence type="ECO:0000256" key="1">
    <source>
        <dbReference type="ARBA" id="ARBA00004167"/>
    </source>
</evidence>
<feature type="signal peptide" evidence="7">
    <location>
        <begin position="1"/>
        <end position="26"/>
    </location>
</feature>
<evidence type="ECO:0000256" key="2">
    <source>
        <dbReference type="ARBA" id="ARBA00022692"/>
    </source>
</evidence>
<evidence type="ECO:0000256" key="4">
    <source>
        <dbReference type="ARBA" id="ARBA00023136"/>
    </source>
</evidence>
<evidence type="ECO:0000256" key="7">
    <source>
        <dbReference type="SAM" id="SignalP"/>
    </source>
</evidence>
<dbReference type="InterPro" id="IPR051694">
    <property type="entry name" value="Immunoregulatory_rcpt-like"/>
</dbReference>
<dbReference type="KEGG" id="mbr:MONBRDRAFT_24114"/>
<organism evidence="8 9">
    <name type="scientific">Monosiga brevicollis</name>
    <name type="common">Choanoflagellate</name>
    <dbReference type="NCBI Taxonomy" id="81824"/>
    <lineage>
        <taxon>Eukaryota</taxon>
        <taxon>Choanoflagellata</taxon>
        <taxon>Craspedida</taxon>
        <taxon>Salpingoecidae</taxon>
        <taxon>Monosiga</taxon>
    </lineage>
</organism>